<proteinExistence type="predicted"/>
<name>A0A8T8HUG4_9PSEU</name>
<dbReference type="AlphaFoldDB" id="A0A8T8HUG4"/>
<reference evidence="1" key="1">
    <citation type="submission" date="2021-04" db="EMBL/GenBank/DDBJ databases">
        <title>Saccharothrix algeriensis WGS.</title>
        <authorList>
            <person name="Stuskova K."/>
            <person name="Hakalova E."/>
            <person name="Tebbal A.B."/>
            <person name="Eichmeier A."/>
        </authorList>
    </citation>
    <scope>NUCLEOTIDE SEQUENCE</scope>
    <source>
        <strain evidence="1">NRRL B-24137</strain>
    </source>
</reference>
<dbReference type="EMBL" id="CP072788">
    <property type="protein sequence ID" value="QTR02019.1"/>
    <property type="molecule type" value="Genomic_DNA"/>
</dbReference>
<organism evidence="1 2">
    <name type="scientific">Saccharothrix algeriensis</name>
    <dbReference type="NCBI Taxonomy" id="173560"/>
    <lineage>
        <taxon>Bacteria</taxon>
        <taxon>Bacillati</taxon>
        <taxon>Actinomycetota</taxon>
        <taxon>Actinomycetes</taxon>
        <taxon>Pseudonocardiales</taxon>
        <taxon>Pseudonocardiaceae</taxon>
        <taxon>Saccharothrix</taxon>
    </lineage>
</organism>
<gene>
    <name evidence="1" type="ORF">J7S33_22660</name>
</gene>
<accession>A0A8T8HUG4</accession>
<evidence type="ECO:0000313" key="1">
    <source>
        <dbReference type="EMBL" id="QTR02019.1"/>
    </source>
</evidence>
<sequence length="98" mass="10615">MAVHVVGSQVKWRAEGLPAVRSNFGADRGEFVRRFAAWARENAATHRCLVPAREDQVIGMGFVAITARVPTPLTFSRTSGDVQCLCAVPEDRVDSAAC</sequence>
<protein>
    <submittedName>
        <fullName evidence="1">Uncharacterized protein</fullName>
    </submittedName>
</protein>
<dbReference type="Proteomes" id="UP000671828">
    <property type="component" value="Chromosome"/>
</dbReference>
<evidence type="ECO:0000313" key="2">
    <source>
        <dbReference type="Proteomes" id="UP000671828"/>
    </source>
</evidence>